<name>A0AAU7R4F4_9ACTN</name>
<protein>
    <submittedName>
        <fullName evidence="2">ABC transporter permease</fullName>
    </submittedName>
</protein>
<feature type="transmembrane region" description="Helical" evidence="1">
    <location>
        <begin position="58"/>
        <end position="79"/>
    </location>
</feature>
<keyword evidence="1" id="KW-0472">Membrane</keyword>
<dbReference type="EMBL" id="CP157974">
    <property type="protein sequence ID" value="XBT83194.1"/>
    <property type="molecule type" value="Genomic_DNA"/>
</dbReference>
<sequence length="264" mass="26596">MNLLRAELRRVLATRMWGALLLAAGALGGGLVGMMALVGPENFDPPMPGLHTEEGLRSILGILGFTAFVPAAAGALAATSEYRHGTAAVTFMFAPRRGRVLAAKLATHAIVGLGYGIVLAGSAAAALFTVAAVRGVSLGLPAPTVLALLARIGVAMAVYLLVGTGVGALLRNQVAAVCVVVGYLYLAEPVLMMIPGVNALYPLLPGGATAALTDFTYVADAMSAQLGSDAVALLPPAAGALLLTGYALAAAAIAVVVPMRRDIT</sequence>
<feature type="transmembrane region" description="Helical" evidence="1">
    <location>
        <begin position="237"/>
        <end position="257"/>
    </location>
</feature>
<evidence type="ECO:0000256" key="1">
    <source>
        <dbReference type="SAM" id="Phobius"/>
    </source>
</evidence>
<dbReference type="AlphaFoldDB" id="A0AAU7R4F4"/>
<feature type="transmembrane region" description="Helical" evidence="1">
    <location>
        <begin position="140"/>
        <end position="162"/>
    </location>
</feature>
<keyword evidence="1" id="KW-1133">Transmembrane helix</keyword>
<keyword evidence="1" id="KW-0812">Transmembrane</keyword>
<gene>
    <name evidence="2" type="ORF">ABIH81_06860</name>
</gene>
<feature type="transmembrane region" description="Helical" evidence="1">
    <location>
        <begin position="12"/>
        <end position="38"/>
    </location>
</feature>
<reference evidence="2" key="1">
    <citation type="submission" date="2024-06" db="EMBL/GenBank/DDBJ databases">
        <title>Micromonospora sp. strain HUAS YX12 genome sequences.</title>
        <authorList>
            <person name="Mo P."/>
        </authorList>
    </citation>
    <scope>NUCLEOTIDE SEQUENCE</scope>
    <source>
        <strain evidence="2">HUAS YX12</strain>
    </source>
</reference>
<feature type="transmembrane region" description="Helical" evidence="1">
    <location>
        <begin position="100"/>
        <end position="128"/>
    </location>
</feature>
<organism evidence="2">
    <name type="scientific">Micromonospora sp. HUAS YX12</name>
    <dbReference type="NCBI Taxonomy" id="3156396"/>
    <lineage>
        <taxon>Bacteria</taxon>
        <taxon>Bacillati</taxon>
        <taxon>Actinomycetota</taxon>
        <taxon>Actinomycetes</taxon>
        <taxon>Micromonosporales</taxon>
        <taxon>Micromonosporaceae</taxon>
        <taxon>Micromonospora</taxon>
    </lineage>
</organism>
<evidence type="ECO:0000313" key="2">
    <source>
        <dbReference type="EMBL" id="XBT83194.1"/>
    </source>
</evidence>
<feature type="transmembrane region" description="Helical" evidence="1">
    <location>
        <begin position="174"/>
        <end position="194"/>
    </location>
</feature>
<proteinExistence type="predicted"/>
<accession>A0AAU7R4F4</accession>
<dbReference type="RefSeq" id="WP_349879533.1">
    <property type="nucleotide sequence ID" value="NZ_CP157974.1"/>
</dbReference>